<organism evidence="2 3">
    <name type="scientific">Rhizophlyctis rosea</name>
    <dbReference type="NCBI Taxonomy" id="64517"/>
    <lineage>
        <taxon>Eukaryota</taxon>
        <taxon>Fungi</taxon>
        <taxon>Fungi incertae sedis</taxon>
        <taxon>Chytridiomycota</taxon>
        <taxon>Chytridiomycota incertae sedis</taxon>
        <taxon>Chytridiomycetes</taxon>
        <taxon>Rhizophlyctidales</taxon>
        <taxon>Rhizophlyctidaceae</taxon>
        <taxon>Rhizophlyctis</taxon>
    </lineage>
</organism>
<name>A0AAD5SD02_9FUNG</name>
<protein>
    <submittedName>
        <fullName evidence="2">Uncharacterized protein</fullName>
    </submittedName>
</protein>
<sequence>MMQSETEAFEVDEVGRGNGSPGAGSGRFGIEMRTGQQRITPQPPKDYEVNMGGTIPNVAPQSLSRLDRGLPPGGDFEGVETAEKERHGGLSPQDFVSEEFWGVGDHGSFEKGVEDSETAQGGGNDLSSDFAELGLMQAQSVGLSQMHGGNGMLPHGQQAGGMHPGMMRQGGNGTMRIGLGRDGRGVGGIEWALPSPPGPNRGSFNPTGSSPQPTPEHPGTTLGGSGRGMSGRMVRVAPVMPHVDGPDDETVFWGKPAPIEERDKRYGRRQTVEWKPHDFAGTFDPTSHASSSSNPLAPETTSPDLISKIDMASSANASVRPMGPTQTRNNLNASAVSQTGAKTSDRKSDGVVSKEIIPVMHIGADQKLNHAAASVEMIDKGMESAVLRGDEDTTKPKDPKPIKGAGTTNDPVTFDSDDEEEAKKALEKEKPKYIGYGVGGDS</sequence>
<feature type="region of interest" description="Disordered" evidence="1">
    <location>
        <begin position="316"/>
        <end position="350"/>
    </location>
</feature>
<gene>
    <name evidence="2" type="ORF">HK097_007458</name>
</gene>
<dbReference type="Proteomes" id="UP001212841">
    <property type="component" value="Unassembled WGS sequence"/>
</dbReference>
<feature type="region of interest" description="Disordered" evidence="1">
    <location>
        <begin position="107"/>
        <end position="127"/>
    </location>
</feature>
<feature type="region of interest" description="Disordered" evidence="1">
    <location>
        <begin position="276"/>
        <end position="303"/>
    </location>
</feature>
<dbReference type="EMBL" id="JADGJD010000387">
    <property type="protein sequence ID" value="KAJ3051507.1"/>
    <property type="molecule type" value="Genomic_DNA"/>
</dbReference>
<dbReference type="AlphaFoldDB" id="A0AAD5SD02"/>
<evidence type="ECO:0000313" key="2">
    <source>
        <dbReference type="EMBL" id="KAJ3051507.1"/>
    </source>
</evidence>
<feature type="compositionally biased region" description="Polar residues" evidence="1">
    <location>
        <begin position="324"/>
        <end position="342"/>
    </location>
</feature>
<feature type="non-terminal residue" evidence="2">
    <location>
        <position position="442"/>
    </location>
</feature>
<keyword evidence="3" id="KW-1185">Reference proteome</keyword>
<feature type="compositionally biased region" description="Polar residues" evidence="1">
    <location>
        <begin position="284"/>
        <end position="303"/>
    </location>
</feature>
<reference evidence="2" key="1">
    <citation type="submission" date="2020-05" db="EMBL/GenBank/DDBJ databases">
        <title>Phylogenomic resolution of chytrid fungi.</title>
        <authorList>
            <person name="Stajich J.E."/>
            <person name="Amses K."/>
            <person name="Simmons R."/>
            <person name="Seto K."/>
            <person name="Myers J."/>
            <person name="Bonds A."/>
            <person name="Quandt C.A."/>
            <person name="Barry K."/>
            <person name="Liu P."/>
            <person name="Grigoriev I."/>
            <person name="Longcore J.E."/>
            <person name="James T.Y."/>
        </authorList>
    </citation>
    <scope>NUCLEOTIDE SEQUENCE</scope>
    <source>
        <strain evidence="2">JEL0318</strain>
    </source>
</reference>
<proteinExistence type="predicted"/>
<feature type="region of interest" description="Disordered" evidence="1">
    <location>
        <begin position="189"/>
        <end position="231"/>
    </location>
</feature>
<feature type="compositionally biased region" description="Basic and acidic residues" evidence="1">
    <location>
        <begin position="421"/>
        <end position="432"/>
    </location>
</feature>
<comment type="caution">
    <text evidence="2">The sequence shown here is derived from an EMBL/GenBank/DDBJ whole genome shotgun (WGS) entry which is preliminary data.</text>
</comment>
<feature type="compositionally biased region" description="Polar residues" evidence="1">
    <location>
        <begin position="202"/>
        <end position="211"/>
    </location>
</feature>
<accession>A0AAD5SD02</accession>
<evidence type="ECO:0000256" key="1">
    <source>
        <dbReference type="SAM" id="MobiDB-lite"/>
    </source>
</evidence>
<feature type="compositionally biased region" description="Basic and acidic residues" evidence="1">
    <location>
        <begin position="386"/>
        <end position="401"/>
    </location>
</feature>
<feature type="compositionally biased region" description="Gly residues" evidence="1">
    <location>
        <begin position="16"/>
        <end position="27"/>
    </location>
</feature>
<feature type="region of interest" description="Disordered" evidence="1">
    <location>
        <begin position="386"/>
        <end position="442"/>
    </location>
</feature>
<evidence type="ECO:0000313" key="3">
    <source>
        <dbReference type="Proteomes" id="UP001212841"/>
    </source>
</evidence>
<feature type="region of interest" description="Disordered" evidence="1">
    <location>
        <begin position="1"/>
        <end position="92"/>
    </location>
</feature>